<dbReference type="InterPro" id="IPR001279">
    <property type="entry name" value="Metallo-B-lactamas"/>
</dbReference>
<accession>A0AAF1KIT8</accession>
<dbReference type="PANTHER" id="PTHR36839">
    <property type="entry name" value="METALLO-BETA-LACTAMASE FAMILY PROTEIN (AFU_ORTHOLOGUE AFUA_5G12770)"/>
    <property type="match status" value="1"/>
</dbReference>
<dbReference type="Gene3D" id="3.60.15.10">
    <property type="entry name" value="Ribonuclease Z/Hydroxyacylglutathione hydrolase-like"/>
    <property type="match status" value="1"/>
</dbReference>
<reference evidence="2" key="1">
    <citation type="submission" date="2020-01" db="EMBL/GenBank/DDBJ databases">
        <authorList>
            <person name="Rat A."/>
        </authorList>
    </citation>
    <scope>NUCLEOTIDE SEQUENCE</scope>
    <source>
        <strain evidence="2">LMG 28251</strain>
    </source>
</reference>
<dbReference type="AlphaFoldDB" id="A0AAF1KIT8"/>
<reference evidence="2" key="2">
    <citation type="journal article" date="2021" name="Syst. Appl. Microbiol.">
        <title>Roseomonas hellenica sp. nov., isolated from roots of wild-growing Alkanna tinctoria.</title>
        <authorList>
            <person name="Rat A."/>
            <person name="Naranjo H.D."/>
            <person name="Lebbe L."/>
            <person name="Cnockaert M."/>
            <person name="Krigas N."/>
            <person name="Grigoriadou K."/>
            <person name="Maloupa E."/>
            <person name="Willems A."/>
        </authorList>
    </citation>
    <scope>NUCLEOTIDE SEQUENCE</scope>
    <source>
        <strain evidence="2">LMG 28251</strain>
    </source>
</reference>
<evidence type="ECO:0000313" key="2">
    <source>
        <dbReference type="EMBL" id="MBR0654450.1"/>
    </source>
</evidence>
<proteinExistence type="predicted"/>
<dbReference type="PANTHER" id="PTHR36839:SF1">
    <property type="entry name" value="METALLO-BETA-LACTAMASE FAMILY PROTEIN (AFU_ORTHOLOGUE AFUA_5G12770)"/>
    <property type="match status" value="1"/>
</dbReference>
<comment type="caution">
    <text evidence="2">The sequence shown here is derived from an EMBL/GenBank/DDBJ whole genome shotgun (WGS) entry which is preliminary data.</text>
</comment>
<name>A0AAF1KIT8_9PROT</name>
<keyword evidence="3" id="KW-1185">Reference proteome</keyword>
<dbReference type="SMART" id="SM00849">
    <property type="entry name" value="Lactamase_B"/>
    <property type="match status" value="1"/>
</dbReference>
<gene>
    <name evidence="2" type="ORF">GXW79_05085</name>
</gene>
<dbReference type="RefSeq" id="WP_211873259.1">
    <property type="nucleotide sequence ID" value="NZ_JAAEDH010000003.1"/>
</dbReference>
<feature type="domain" description="Metallo-beta-lactamase" evidence="1">
    <location>
        <begin position="72"/>
        <end position="239"/>
    </location>
</feature>
<dbReference type="Proteomes" id="UP001196068">
    <property type="component" value="Unassembled WGS sequence"/>
</dbReference>
<organism evidence="2 3">
    <name type="scientific">Plastoroseomonas arctica</name>
    <dbReference type="NCBI Taxonomy" id="1509237"/>
    <lineage>
        <taxon>Bacteria</taxon>
        <taxon>Pseudomonadati</taxon>
        <taxon>Pseudomonadota</taxon>
        <taxon>Alphaproteobacteria</taxon>
        <taxon>Acetobacterales</taxon>
        <taxon>Acetobacteraceae</taxon>
        <taxon>Plastoroseomonas</taxon>
    </lineage>
</organism>
<sequence>MPAFICTACGIQHAESDAPPASCAICADERQYVPPTGQGWTTLERLRRTHMATFRMEGALLGIGTAPAVGIGQRALLLRTPAGNVLWDCVSLIDDAMVQVINALGGLAAIAISHPHYYTTQVEWSRAFGGVPVHLHAADREWIMRPDPCIELWEGDAKPLLPGVTLIRAGGHYPGGTVLHWAEAKGALLTGDLLQVVADRAHVGFMWSYPNFIPLGAAPVRGIAARIAPYRYDAVYGAFWDRVILSGAEDAVARSVARHVDWVGRTETG</sequence>
<dbReference type="InterPro" id="IPR036866">
    <property type="entry name" value="RibonucZ/Hydroxyglut_hydro"/>
</dbReference>
<protein>
    <submittedName>
        <fullName evidence="2">MBL fold metallo-hydrolase</fullName>
    </submittedName>
</protein>
<evidence type="ECO:0000313" key="3">
    <source>
        <dbReference type="Proteomes" id="UP001196068"/>
    </source>
</evidence>
<dbReference type="EMBL" id="JAAEDH010000003">
    <property type="protein sequence ID" value="MBR0654450.1"/>
    <property type="molecule type" value="Genomic_DNA"/>
</dbReference>
<evidence type="ECO:0000259" key="1">
    <source>
        <dbReference type="SMART" id="SM00849"/>
    </source>
</evidence>
<dbReference type="SUPFAM" id="SSF56281">
    <property type="entry name" value="Metallo-hydrolase/oxidoreductase"/>
    <property type="match status" value="1"/>
</dbReference>